<dbReference type="Proteomes" id="UP000249061">
    <property type="component" value="Unassembled WGS sequence"/>
</dbReference>
<gene>
    <name evidence="2" type="ORF">DI536_02440</name>
</gene>
<proteinExistence type="predicted"/>
<accession>A0A2W5VBD1</accession>
<dbReference type="SUPFAM" id="SSF89392">
    <property type="entry name" value="Prokaryotic lipoproteins and lipoprotein localization factors"/>
    <property type="match status" value="1"/>
</dbReference>
<dbReference type="Gene3D" id="2.50.20.10">
    <property type="entry name" value="Lipoprotein localisation LolA/LolB/LppX"/>
    <property type="match status" value="1"/>
</dbReference>
<dbReference type="EMBL" id="QFQP01000001">
    <property type="protein sequence ID" value="PZR18758.1"/>
    <property type="molecule type" value="Genomic_DNA"/>
</dbReference>
<reference evidence="2 3" key="1">
    <citation type="submission" date="2017-08" db="EMBL/GenBank/DDBJ databases">
        <title>Infants hospitalized years apart are colonized by the same room-sourced microbial strains.</title>
        <authorList>
            <person name="Brooks B."/>
            <person name="Olm M.R."/>
            <person name="Firek B.A."/>
            <person name="Baker R."/>
            <person name="Thomas B.C."/>
            <person name="Morowitz M.J."/>
            <person name="Banfield J.F."/>
        </authorList>
    </citation>
    <scope>NUCLEOTIDE SEQUENCE [LARGE SCALE GENOMIC DNA]</scope>
    <source>
        <strain evidence="2">S2_003_000_R2_14</strain>
    </source>
</reference>
<evidence type="ECO:0000313" key="2">
    <source>
        <dbReference type="EMBL" id="PZR18758.1"/>
    </source>
</evidence>
<organism evidence="2 3">
    <name type="scientific">Archangium gephyra</name>
    <dbReference type="NCBI Taxonomy" id="48"/>
    <lineage>
        <taxon>Bacteria</taxon>
        <taxon>Pseudomonadati</taxon>
        <taxon>Myxococcota</taxon>
        <taxon>Myxococcia</taxon>
        <taxon>Myxococcales</taxon>
        <taxon>Cystobacterineae</taxon>
        <taxon>Archangiaceae</taxon>
        <taxon>Archangium</taxon>
    </lineage>
</organism>
<evidence type="ECO:0000313" key="3">
    <source>
        <dbReference type="Proteomes" id="UP000249061"/>
    </source>
</evidence>
<dbReference type="InterPro" id="IPR004564">
    <property type="entry name" value="OM_lipoprot_carrier_LolA-like"/>
</dbReference>
<dbReference type="CDD" id="cd16325">
    <property type="entry name" value="LolA"/>
    <property type="match status" value="1"/>
</dbReference>
<comment type="caution">
    <text evidence="2">The sequence shown here is derived from an EMBL/GenBank/DDBJ whole genome shotgun (WGS) entry which is preliminary data.</text>
</comment>
<keyword evidence="2" id="KW-0449">Lipoprotein</keyword>
<dbReference type="InterPro" id="IPR029046">
    <property type="entry name" value="LolA/LolB/LppX"/>
</dbReference>
<sequence>MMIRALVAALSLSAVDGGVPAPAKTEPAAVKKAPLTPDVKELVDRVQAFYEKTQNFSADFKQEYTYKLFKRTQVSSGKVIFLKPALMRWEYEKPEAKTFVLAKDRVFMHDPQAKLLTRAAIDTSKLSASVTFLFGVGKLEQEFSIVKKACAKCTGTQLELTPLVPDPRFKKIFLEVDEKTAQVLKSTVIDPDGSENAISFLNLVTNVGGDKPAITEANFKLSPPPGTQVQDFLNNGAAAVPDADGGR</sequence>
<dbReference type="PANTHER" id="PTHR35869:SF1">
    <property type="entry name" value="OUTER-MEMBRANE LIPOPROTEIN CARRIER PROTEIN"/>
    <property type="match status" value="1"/>
</dbReference>
<dbReference type="AlphaFoldDB" id="A0A2W5VBD1"/>
<keyword evidence="1" id="KW-0732">Signal</keyword>
<protein>
    <submittedName>
        <fullName evidence="2">Outer membrane lipoprotein carrier protein LolA</fullName>
    </submittedName>
</protein>
<name>A0A2W5VBD1_9BACT</name>
<dbReference type="PANTHER" id="PTHR35869">
    <property type="entry name" value="OUTER-MEMBRANE LIPOPROTEIN CARRIER PROTEIN"/>
    <property type="match status" value="1"/>
</dbReference>
<dbReference type="Pfam" id="PF03548">
    <property type="entry name" value="LolA"/>
    <property type="match status" value="1"/>
</dbReference>
<evidence type="ECO:0000256" key="1">
    <source>
        <dbReference type="ARBA" id="ARBA00022729"/>
    </source>
</evidence>